<comment type="caution">
    <text evidence="2">The sequence shown here is derived from an EMBL/GenBank/DDBJ whole genome shotgun (WGS) entry which is preliminary data.</text>
</comment>
<gene>
    <name evidence="2" type="ORF">HC246_02430</name>
</gene>
<evidence type="ECO:0000256" key="1">
    <source>
        <dbReference type="SAM" id="SignalP"/>
    </source>
</evidence>
<sequence length="389" mass="41940">MKLKALTKYVLILPSLIVAVAAAEADSPICGDPNQKAGEICYTEHKFPNNDQIGLGDVLGEILGSGSKTQSLVVDRASPNHVILDYQEFRDKVIGNVSPLTAKIISSSGNAAIIDLLQRETQRLTDAKAELQVKGAICSPSVCTSLQNQISSIDELLGRIAKYKSEVVASGGNEKISFSYTKSPAASADIRILLRQRYLGDASKITEQTTKLVDQSKILANSIAPVPTTSSILPSTNSVLPTTTSAIANSDLPTTTNNAALPTTSAQLPTNNSGFPTTTNSALPIFIENRCNQPLRILVRYQRPNGNWQIAGFPRYNLPALKTTQLEQRSGRNATSMNGVFYYIAETADRSASWIGNDNFSIEGYGTLPMKKVELQPVNGKYTISLRCS</sequence>
<keyword evidence="3" id="KW-1185">Reference proteome</keyword>
<feature type="signal peptide" evidence="1">
    <location>
        <begin position="1"/>
        <end position="25"/>
    </location>
</feature>
<evidence type="ECO:0000313" key="2">
    <source>
        <dbReference type="EMBL" id="NMF56900.1"/>
    </source>
</evidence>
<dbReference type="Proteomes" id="UP000738376">
    <property type="component" value="Unassembled WGS sequence"/>
</dbReference>
<keyword evidence="1" id="KW-0732">Signal</keyword>
<protein>
    <submittedName>
        <fullName evidence="2">Uncharacterized protein</fullName>
    </submittedName>
</protein>
<reference evidence="2 3" key="1">
    <citation type="submission" date="2020-03" db="EMBL/GenBank/DDBJ databases">
        <title>Draft Genome Sequence of 2-Methylisoborneol Producing Pseudanabaena yagii Strain GIHE-NHR1 Isolated from North Han River in South Korea.</title>
        <authorList>
            <person name="Jeong J."/>
        </authorList>
    </citation>
    <scope>NUCLEOTIDE SEQUENCE [LARGE SCALE GENOMIC DNA]</scope>
    <source>
        <strain evidence="2 3">GIHE-NHR1</strain>
    </source>
</reference>
<organism evidence="2 3">
    <name type="scientific">Pseudanabaena yagii GIHE-NHR1</name>
    <dbReference type="NCBI Taxonomy" id="2722753"/>
    <lineage>
        <taxon>Bacteria</taxon>
        <taxon>Bacillati</taxon>
        <taxon>Cyanobacteriota</taxon>
        <taxon>Cyanophyceae</taxon>
        <taxon>Pseudanabaenales</taxon>
        <taxon>Pseudanabaenaceae</taxon>
        <taxon>Pseudanabaena</taxon>
        <taxon>Pseudanabaena yagii</taxon>
    </lineage>
</organism>
<accession>A0ABX1LLA7</accession>
<dbReference type="RefSeq" id="WP_169361997.1">
    <property type="nucleotide sequence ID" value="NZ_JAAVJL010000001.1"/>
</dbReference>
<name>A0ABX1LLA7_9CYAN</name>
<proteinExistence type="predicted"/>
<evidence type="ECO:0000313" key="3">
    <source>
        <dbReference type="Proteomes" id="UP000738376"/>
    </source>
</evidence>
<dbReference type="EMBL" id="JAAVJL010000001">
    <property type="protein sequence ID" value="NMF56900.1"/>
    <property type="molecule type" value="Genomic_DNA"/>
</dbReference>
<feature type="chain" id="PRO_5045500370" evidence="1">
    <location>
        <begin position="26"/>
        <end position="389"/>
    </location>
</feature>